<evidence type="ECO:0000313" key="2">
    <source>
        <dbReference type="Proteomes" id="UP000244193"/>
    </source>
</evidence>
<dbReference type="Proteomes" id="UP000244193">
    <property type="component" value="Chromosome"/>
</dbReference>
<dbReference type="RefSeq" id="WP_108369581.1">
    <property type="nucleotide sequence ID" value="NZ_CP028811.1"/>
</dbReference>
<dbReference type="InterPro" id="IPR036249">
    <property type="entry name" value="Thioredoxin-like_sf"/>
</dbReference>
<evidence type="ECO:0000313" key="1">
    <source>
        <dbReference type="EMBL" id="AWA28995.1"/>
    </source>
</evidence>
<organism evidence="1 2">
    <name type="scientific">Flavobacterium magnum</name>
    <dbReference type="NCBI Taxonomy" id="2162713"/>
    <lineage>
        <taxon>Bacteria</taxon>
        <taxon>Pseudomonadati</taxon>
        <taxon>Bacteroidota</taxon>
        <taxon>Flavobacteriia</taxon>
        <taxon>Flavobacteriales</taxon>
        <taxon>Flavobacteriaceae</taxon>
        <taxon>Flavobacterium</taxon>
    </lineage>
</organism>
<dbReference type="OrthoDB" id="6120799at2"/>
<proteinExistence type="predicted"/>
<dbReference type="EMBL" id="CP028811">
    <property type="protein sequence ID" value="AWA28995.1"/>
    <property type="molecule type" value="Genomic_DNA"/>
</dbReference>
<name>A0A2S0RBQ0_9FLAO</name>
<keyword evidence="2" id="KW-1185">Reference proteome</keyword>
<dbReference type="Pfam" id="PF14595">
    <property type="entry name" value="Thioredoxin_9"/>
    <property type="match status" value="1"/>
</dbReference>
<dbReference type="Gene3D" id="3.40.30.10">
    <property type="entry name" value="Glutaredoxin"/>
    <property type="match status" value="1"/>
</dbReference>
<dbReference type="SUPFAM" id="SSF52833">
    <property type="entry name" value="Thioredoxin-like"/>
    <property type="match status" value="1"/>
</dbReference>
<dbReference type="CDD" id="cd01659">
    <property type="entry name" value="TRX_superfamily"/>
    <property type="match status" value="1"/>
</dbReference>
<dbReference type="KEGG" id="fmg:HYN48_02215"/>
<gene>
    <name evidence="1" type="ORF">HYN48_02215</name>
</gene>
<dbReference type="AlphaFoldDB" id="A0A2S0RBQ0"/>
<protein>
    <submittedName>
        <fullName evidence="1">Thioredoxin family protein</fullName>
    </submittedName>
</protein>
<reference evidence="1 2" key="1">
    <citation type="submission" date="2018-04" db="EMBL/GenBank/DDBJ databases">
        <title>Genome sequencing of Flavobacterium sp. HYN0048.</title>
        <authorList>
            <person name="Yi H."/>
            <person name="Baek C."/>
        </authorList>
    </citation>
    <scope>NUCLEOTIDE SEQUENCE [LARGE SCALE GENOMIC DNA]</scope>
    <source>
        <strain evidence="1 2">HYN0048</strain>
    </source>
</reference>
<sequence length="198" mass="22220">MENPITAGLADALSYAEYRSLIAKLLSENQSTGHRQSEDLTHYSRMNEARMNRLEKTVTVSEENARKLRSIGSGFTWLVLSEGWCGDAAQILPILDKLARENDHITLQIVLRDDHPALMDLFLTNNTRSIPKLIILDEDLGVRAVWGPRPKGAVELVTDYKRRVGVFDDEGKTALQLWYTKDKGISIQNEIAAIMAAL</sequence>
<accession>A0A2S0RBQ0</accession>